<comment type="subcellular location">
    <subcellularLocation>
        <location evidence="1">Nucleus</location>
        <location evidence="1">Nucleolus</location>
    </subcellularLocation>
</comment>
<dbReference type="Proteomes" id="UP001565368">
    <property type="component" value="Unassembled WGS sequence"/>
</dbReference>
<feature type="transmembrane region" description="Helical" evidence="9">
    <location>
        <begin position="318"/>
        <end position="341"/>
    </location>
</feature>
<name>A0ABR3PUU6_9TREE</name>
<evidence type="ECO:0000256" key="1">
    <source>
        <dbReference type="ARBA" id="ARBA00004604"/>
    </source>
</evidence>
<evidence type="ECO:0000256" key="9">
    <source>
        <dbReference type="SAM" id="Phobius"/>
    </source>
</evidence>
<feature type="transmembrane region" description="Helical" evidence="9">
    <location>
        <begin position="290"/>
        <end position="311"/>
    </location>
</feature>
<feature type="transmembrane region" description="Helical" evidence="9">
    <location>
        <begin position="450"/>
        <end position="469"/>
    </location>
</feature>
<dbReference type="RefSeq" id="XP_069206170.1">
    <property type="nucleotide sequence ID" value="XM_069356329.1"/>
</dbReference>
<dbReference type="SMART" id="SM00363">
    <property type="entry name" value="S4"/>
    <property type="match status" value="1"/>
</dbReference>
<feature type="compositionally biased region" description="Basic and acidic residues" evidence="8">
    <location>
        <begin position="486"/>
        <end position="499"/>
    </location>
</feature>
<dbReference type="Pfam" id="PF01479">
    <property type="entry name" value="S4"/>
    <property type="match status" value="1"/>
</dbReference>
<evidence type="ECO:0000256" key="5">
    <source>
        <dbReference type="ARBA" id="ARBA00023242"/>
    </source>
</evidence>
<protein>
    <submittedName>
        <fullName evidence="12">U3 small nucleolar ribonucleoprotein imp3</fullName>
    </submittedName>
</protein>
<keyword evidence="3" id="KW-0690">Ribosome biogenesis</keyword>
<dbReference type="InterPro" id="IPR001912">
    <property type="entry name" value="Ribosomal_uS4_N"/>
</dbReference>
<dbReference type="InterPro" id="IPR036986">
    <property type="entry name" value="S4_RNA-bd_sf"/>
</dbReference>
<dbReference type="PROSITE" id="PS50889">
    <property type="entry name" value="S4"/>
    <property type="match status" value="1"/>
</dbReference>
<evidence type="ECO:0000313" key="12">
    <source>
        <dbReference type="EMBL" id="KAL1406226.1"/>
    </source>
</evidence>
<dbReference type="EMBL" id="JBBXJM010000006">
    <property type="protein sequence ID" value="KAL1406226.1"/>
    <property type="molecule type" value="Genomic_DNA"/>
</dbReference>
<dbReference type="InterPro" id="IPR002942">
    <property type="entry name" value="S4_RNA-bd"/>
</dbReference>
<proteinExistence type="inferred from homology"/>
<sequence>MRQLKHHEQKLLKKVDFLNWKQDASLREIKVMRKYHIQDREDYHKYNKICGNLRSLIHRVSLLPAEDPFRQQREAEMLNKLYDLGILDVGSKPSDIENKVTVSSIARRRLAVVVTRLKMAETVSDAVTTIEQGHIRVGPSPVSDPAMLITRHMEDFVTWVDTSARKRTIMKYNDESLVTMASIVDRLGALTAPLALSLEAPLAAVPAVQALVRHLQTTHVYPVYVPFARFGALHAVRVSIAWATMTRTRGEEVGVLADLLGFLVVAWGGGTINALIASQPPFWLLSPAPWGLYLAFFAALVPTGLAAFVVSTAPALPLALFTALLDGLLRGVAITLVPALTAGFVPPSSAGGWFAPVLLSAVATCGGGWVVQAFGLHRARWALGRPAVLDGGLLNTLDVWGAGLTAALYMALTGPYAALQPLRGVLAASLPAELRGEKSAGYDGLVSPDVARAIAVVFLTALFIARALTAAAVSWRNSLASTAGAELKRDIDEPADAEKPSAVLKAGAEPELAVTAPKQRKRKHKKAKSPTP</sequence>
<feature type="compositionally biased region" description="Basic residues" evidence="8">
    <location>
        <begin position="518"/>
        <end position="532"/>
    </location>
</feature>
<keyword evidence="9" id="KW-0472">Membrane</keyword>
<evidence type="ECO:0000256" key="8">
    <source>
        <dbReference type="SAM" id="MobiDB-lite"/>
    </source>
</evidence>
<keyword evidence="5" id="KW-0539">Nucleus</keyword>
<dbReference type="Pfam" id="PF00163">
    <property type="entry name" value="Ribosomal_S4"/>
    <property type="match status" value="1"/>
</dbReference>
<evidence type="ECO:0000256" key="3">
    <source>
        <dbReference type="ARBA" id="ARBA00022517"/>
    </source>
</evidence>
<evidence type="ECO:0000259" key="10">
    <source>
        <dbReference type="SMART" id="SM00363"/>
    </source>
</evidence>
<comment type="similarity">
    <text evidence="2">Belongs to the universal ribosomal protein uS4 family.</text>
</comment>
<keyword evidence="6 12" id="KW-0687">Ribonucleoprotein</keyword>
<accession>A0ABR3PUU6</accession>
<reference evidence="12 13" key="1">
    <citation type="submission" date="2023-08" db="EMBL/GenBank/DDBJ databases">
        <title>Annotated Genome Sequence of Vanrija albida AlHP1.</title>
        <authorList>
            <person name="Herzog R."/>
        </authorList>
    </citation>
    <scope>NUCLEOTIDE SEQUENCE [LARGE SCALE GENOMIC DNA]</scope>
    <source>
        <strain evidence="12 13">AlHP1</strain>
    </source>
</reference>
<keyword evidence="4 7" id="KW-0694">RNA-binding</keyword>
<dbReference type="Gene3D" id="3.10.290.10">
    <property type="entry name" value="RNA-binding S4 domain"/>
    <property type="match status" value="1"/>
</dbReference>
<evidence type="ECO:0000313" key="13">
    <source>
        <dbReference type="Proteomes" id="UP001565368"/>
    </source>
</evidence>
<dbReference type="GeneID" id="95988960"/>
<feature type="domain" description="Small ribosomal subunit protein uS4 N-terminal" evidence="11">
    <location>
        <begin position="3"/>
        <end position="107"/>
    </location>
</feature>
<evidence type="ECO:0000256" key="2">
    <source>
        <dbReference type="ARBA" id="ARBA00007465"/>
    </source>
</evidence>
<dbReference type="GO" id="GO:1990904">
    <property type="term" value="C:ribonucleoprotein complex"/>
    <property type="evidence" value="ECO:0007669"/>
    <property type="project" value="UniProtKB-KW"/>
</dbReference>
<feature type="transmembrane region" description="Helical" evidence="9">
    <location>
        <begin position="353"/>
        <end position="376"/>
    </location>
</feature>
<feature type="transmembrane region" description="Helical" evidence="9">
    <location>
        <begin position="388"/>
        <end position="412"/>
    </location>
</feature>
<comment type="caution">
    <text evidence="12">The sequence shown here is derived from an EMBL/GenBank/DDBJ whole genome shotgun (WGS) entry which is preliminary data.</text>
</comment>
<evidence type="ECO:0000256" key="6">
    <source>
        <dbReference type="ARBA" id="ARBA00023274"/>
    </source>
</evidence>
<evidence type="ECO:0000259" key="11">
    <source>
        <dbReference type="SMART" id="SM01390"/>
    </source>
</evidence>
<evidence type="ECO:0000256" key="7">
    <source>
        <dbReference type="PROSITE-ProRule" id="PRU00182"/>
    </source>
</evidence>
<feature type="region of interest" description="Disordered" evidence="8">
    <location>
        <begin position="486"/>
        <end position="532"/>
    </location>
</feature>
<dbReference type="SMART" id="SM01390">
    <property type="entry name" value="Ribosomal_S4"/>
    <property type="match status" value="1"/>
</dbReference>
<dbReference type="PANTHER" id="PTHR11831:SF1">
    <property type="entry name" value="U3 SMALL NUCLEOLAR RIBONUCLEOPROTEIN PROTEIN IMP3"/>
    <property type="match status" value="1"/>
</dbReference>
<organism evidence="12 13">
    <name type="scientific">Vanrija albida</name>
    <dbReference type="NCBI Taxonomy" id="181172"/>
    <lineage>
        <taxon>Eukaryota</taxon>
        <taxon>Fungi</taxon>
        <taxon>Dikarya</taxon>
        <taxon>Basidiomycota</taxon>
        <taxon>Agaricomycotina</taxon>
        <taxon>Tremellomycetes</taxon>
        <taxon>Trichosporonales</taxon>
        <taxon>Trichosporonaceae</taxon>
        <taxon>Vanrija</taxon>
    </lineage>
</organism>
<gene>
    <name evidence="12" type="primary">imp3</name>
    <name evidence="12" type="ORF">Q8F55_007917</name>
</gene>
<dbReference type="SUPFAM" id="SSF55174">
    <property type="entry name" value="Alpha-L RNA-binding motif"/>
    <property type="match status" value="1"/>
</dbReference>
<keyword evidence="9" id="KW-1133">Transmembrane helix</keyword>
<dbReference type="InterPro" id="IPR022801">
    <property type="entry name" value="Ribosomal_uS4"/>
</dbReference>
<evidence type="ECO:0000256" key="4">
    <source>
        <dbReference type="ARBA" id="ARBA00022884"/>
    </source>
</evidence>
<keyword evidence="13" id="KW-1185">Reference proteome</keyword>
<feature type="transmembrane region" description="Helical" evidence="9">
    <location>
        <begin position="255"/>
        <end position="278"/>
    </location>
</feature>
<keyword evidence="9" id="KW-0812">Transmembrane</keyword>
<feature type="domain" description="RNA-binding S4" evidence="10">
    <location>
        <begin position="108"/>
        <end position="173"/>
    </location>
</feature>
<dbReference type="PANTHER" id="PTHR11831">
    <property type="entry name" value="30S 40S RIBOSOMAL PROTEIN"/>
    <property type="match status" value="1"/>
</dbReference>
<dbReference type="CDD" id="cd00165">
    <property type="entry name" value="S4"/>
    <property type="match status" value="1"/>
</dbReference>